<evidence type="ECO:0000256" key="1">
    <source>
        <dbReference type="SAM" id="Coils"/>
    </source>
</evidence>
<accession>A0AAN0JL98</accession>
<feature type="transmembrane region" description="Helical" evidence="2">
    <location>
        <begin position="488"/>
        <end position="511"/>
    </location>
</feature>
<keyword evidence="2" id="KW-0812">Transmembrane</keyword>
<keyword evidence="2" id="KW-1133">Transmembrane helix</keyword>
<keyword evidence="4" id="KW-1185">Reference proteome</keyword>
<dbReference type="Proteomes" id="UP000007879">
    <property type="component" value="Unassembled WGS sequence"/>
</dbReference>
<evidence type="ECO:0000313" key="3">
    <source>
        <dbReference type="EnsemblMetazoa" id="XP_019857558.1"/>
    </source>
</evidence>
<dbReference type="KEGG" id="aqu:109585853"/>
<keyword evidence="2" id="KW-0472">Membrane</keyword>
<organism evidence="3 4">
    <name type="scientific">Amphimedon queenslandica</name>
    <name type="common">Sponge</name>
    <dbReference type="NCBI Taxonomy" id="400682"/>
    <lineage>
        <taxon>Eukaryota</taxon>
        <taxon>Metazoa</taxon>
        <taxon>Porifera</taxon>
        <taxon>Demospongiae</taxon>
        <taxon>Heteroscleromorpha</taxon>
        <taxon>Haplosclerida</taxon>
        <taxon>Niphatidae</taxon>
        <taxon>Amphimedon</taxon>
    </lineage>
</organism>
<evidence type="ECO:0000256" key="2">
    <source>
        <dbReference type="SAM" id="Phobius"/>
    </source>
</evidence>
<dbReference type="EnsemblMetazoa" id="XM_020001999.1">
    <property type="protein sequence ID" value="XP_019857558.1"/>
    <property type="gene ID" value="LOC109585853"/>
</dbReference>
<feature type="coiled-coil region" evidence="1">
    <location>
        <begin position="462"/>
        <end position="489"/>
    </location>
</feature>
<sequence>MSVTKEFKMMRLKFAQKFFEVGSIMMSNPQSPTLNNIKYVLSIYDEALSPQLAQCQDIRGILQLVSRNCSLDDITMLEFFINTFNIDEAKPVIEEYKEAVEEFKKTKLSKCLKEKFSYASLLQCERITIVVDDIHATEFTLNDVKSLSSAIFEKSSRHIRLNVIKEGSVFITCSFSLILSEQLITVAQGNIDVLRANKVKRLTIGYCTVYEVQKIDDTSAPATIESDESPGLLKQLMISLAIQIISSKEEVTYEESMTLKKEAESLIQRLDKTLNASVAKSDKFKEYDELKEMKEILKEQLASFHKKYEKLKEMKETFEEQLVLSLTQESIEATEYEVQDYFEGIAEKLPEIADAFNKSVSDIKGLVDEATRGLEEIRKHSEVRQVSQVKESYQSLSKTTKTVHSYLDKVNDLYRLLTEQTPDVIEDVESGRLKSSDQLAVQIDKILQDSTDFYIEVLDACFEEFATNCDEAQGELRRLQEKEEFKEAAAKVAAGGAVVGGIATSVLVGIFTAGIGLAVGLGMTAGATALTTGVAIVLAGVFGDTAKSFAEMNNRLKRLEQIRQIRDIINEIHLTNTKIKRMTPDERTNLAMKMRSTYKESEKHYSKTSSRLKVAAEIKVAFANKVDDVFPN</sequence>
<protein>
    <submittedName>
        <fullName evidence="3">Uncharacterized protein</fullName>
    </submittedName>
</protein>
<evidence type="ECO:0000313" key="4">
    <source>
        <dbReference type="Proteomes" id="UP000007879"/>
    </source>
</evidence>
<reference evidence="4" key="1">
    <citation type="journal article" date="2010" name="Nature">
        <title>The Amphimedon queenslandica genome and the evolution of animal complexity.</title>
        <authorList>
            <person name="Srivastava M."/>
            <person name="Simakov O."/>
            <person name="Chapman J."/>
            <person name="Fahey B."/>
            <person name="Gauthier M.E."/>
            <person name="Mitros T."/>
            <person name="Richards G.S."/>
            <person name="Conaco C."/>
            <person name="Dacre M."/>
            <person name="Hellsten U."/>
            <person name="Larroux C."/>
            <person name="Putnam N.H."/>
            <person name="Stanke M."/>
            <person name="Adamska M."/>
            <person name="Darling A."/>
            <person name="Degnan S.M."/>
            <person name="Oakley T.H."/>
            <person name="Plachetzki D.C."/>
            <person name="Zhai Y."/>
            <person name="Adamski M."/>
            <person name="Calcino A."/>
            <person name="Cummins S.F."/>
            <person name="Goodstein D.M."/>
            <person name="Harris C."/>
            <person name="Jackson D.J."/>
            <person name="Leys S.P."/>
            <person name="Shu S."/>
            <person name="Woodcroft B.J."/>
            <person name="Vervoort M."/>
            <person name="Kosik K.S."/>
            <person name="Manning G."/>
            <person name="Degnan B.M."/>
            <person name="Rokhsar D.S."/>
        </authorList>
    </citation>
    <scope>NUCLEOTIDE SEQUENCE [LARGE SCALE GENOMIC DNA]</scope>
</reference>
<name>A0AAN0JL98_AMPQE</name>
<keyword evidence="1" id="KW-0175">Coiled coil</keyword>
<proteinExistence type="predicted"/>
<dbReference type="RefSeq" id="XP_019857558.1">
    <property type="nucleotide sequence ID" value="XM_020001999.1"/>
</dbReference>
<dbReference type="GeneID" id="109585853"/>
<reference evidence="3" key="2">
    <citation type="submission" date="2024-06" db="UniProtKB">
        <authorList>
            <consortium name="EnsemblMetazoa"/>
        </authorList>
    </citation>
    <scope>IDENTIFICATION</scope>
</reference>
<dbReference type="AlphaFoldDB" id="A0AAN0JL98"/>
<feature type="transmembrane region" description="Helical" evidence="2">
    <location>
        <begin position="517"/>
        <end position="542"/>
    </location>
</feature>
<feature type="coiled-coil region" evidence="1">
    <location>
        <begin position="280"/>
        <end position="321"/>
    </location>
</feature>